<keyword evidence="4 9" id="KW-0028">Amino-acid biosynthesis</keyword>
<comment type="pathway">
    <text evidence="2 9">Amino-acid biosynthesis; L-tryptophan biosynthesis; L-tryptophan from chorismate: step 5/5.</text>
</comment>
<dbReference type="AlphaFoldDB" id="A0A3E0E144"/>
<evidence type="ECO:0000313" key="12">
    <source>
        <dbReference type="Proteomes" id="UP000256405"/>
    </source>
</evidence>
<dbReference type="InterPro" id="IPR011060">
    <property type="entry name" value="RibuloseP-bd_barrel"/>
</dbReference>
<dbReference type="EMBL" id="QUNF01000005">
    <property type="protein sequence ID" value="REG91049.1"/>
    <property type="molecule type" value="Genomic_DNA"/>
</dbReference>
<comment type="subunit">
    <text evidence="3 9">Tetramer of two alpha and two beta chains.</text>
</comment>
<dbReference type="FunFam" id="3.20.20.70:FF:000037">
    <property type="entry name" value="Tryptophan synthase alpha chain"/>
    <property type="match status" value="1"/>
</dbReference>
<comment type="similarity">
    <text evidence="9 10">Belongs to the TrpA family.</text>
</comment>
<dbReference type="NCBIfam" id="TIGR00262">
    <property type="entry name" value="trpA"/>
    <property type="match status" value="1"/>
</dbReference>
<dbReference type="InterPro" id="IPR002028">
    <property type="entry name" value="Trp_synthase_suA"/>
</dbReference>
<dbReference type="InterPro" id="IPR013785">
    <property type="entry name" value="Aldolase_TIM"/>
</dbReference>
<dbReference type="CDD" id="cd04724">
    <property type="entry name" value="Tryptophan_synthase_alpha"/>
    <property type="match status" value="1"/>
</dbReference>
<keyword evidence="7 9" id="KW-0456">Lyase</keyword>
<dbReference type="Gene3D" id="3.20.20.70">
    <property type="entry name" value="Aldolase class I"/>
    <property type="match status" value="1"/>
</dbReference>
<evidence type="ECO:0000256" key="9">
    <source>
        <dbReference type="HAMAP-Rule" id="MF_00131"/>
    </source>
</evidence>
<dbReference type="InterPro" id="IPR018204">
    <property type="entry name" value="Trp_synthase_alpha_AS"/>
</dbReference>
<dbReference type="UniPathway" id="UPA00035">
    <property type="reaction ID" value="UER00044"/>
</dbReference>
<comment type="catalytic activity">
    <reaction evidence="8 9">
        <text>(1S,2R)-1-C-(indol-3-yl)glycerol 3-phosphate + L-serine = D-glyceraldehyde 3-phosphate + L-tryptophan + H2O</text>
        <dbReference type="Rhea" id="RHEA:10532"/>
        <dbReference type="ChEBI" id="CHEBI:15377"/>
        <dbReference type="ChEBI" id="CHEBI:33384"/>
        <dbReference type="ChEBI" id="CHEBI:57912"/>
        <dbReference type="ChEBI" id="CHEBI:58866"/>
        <dbReference type="ChEBI" id="CHEBI:59776"/>
        <dbReference type="EC" id="4.2.1.20"/>
    </reaction>
</comment>
<proteinExistence type="inferred from homology"/>
<dbReference type="EC" id="4.2.1.20" evidence="9"/>
<accession>A0A3E0E144</accession>
<organism evidence="11 12">
    <name type="scientific">Algoriphagus antarcticus</name>
    <dbReference type="NCBI Taxonomy" id="238540"/>
    <lineage>
        <taxon>Bacteria</taxon>
        <taxon>Pseudomonadati</taxon>
        <taxon>Bacteroidota</taxon>
        <taxon>Cytophagia</taxon>
        <taxon>Cytophagales</taxon>
        <taxon>Cyclobacteriaceae</taxon>
        <taxon>Algoriphagus</taxon>
    </lineage>
</organism>
<dbReference type="PANTHER" id="PTHR43406">
    <property type="entry name" value="TRYPTOPHAN SYNTHASE, ALPHA CHAIN"/>
    <property type="match status" value="1"/>
</dbReference>
<comment type="function">
    <text evidence="1 9">The alpha subunit is responsible for the aldol cleavage of indoleglycerol phosphate to indole and glyceraldehyde 3-phosphate.</text>
</comment>
<name>A0A3E0E144_9BACT</name>
<dbReference type="SUPFAM" id="SSF51366">
    <property type="entry name" value="Ribulose-phoshate binding barrel"/>
    <property type="match status" value="1"/>
</dbReference>
<evidence type="ECO:0000256" key="7">
    <source>
        <dbReference type="ARBA" id="ARBA00023239"/>
    </source>
</evidence>
<dbReference type="PROSITE" id="PS00167">
    <property type="entry name" value="TRP_SYNTHASE_ALPHA"/>
    <property type="match status" value="1"/>
</dbReference>
<dbReference type="Proteomes" id="UP000256405">
    <property type="component" value="Unassembled WGS sequence"/>
</dbReference>
<dbReference type="HAMAP" id="MF_00131">
    <property type="entry name" value="Trp_synth_alpha"/>
    <property type="match status" value="1"/>
</dbReference>
<dbReference type="PANTHER" id="PTHR43406:SF1">
    <property type="entry name" value="TRYPTOPHAN SYNTHASE ALPHA CHAIN, CHLOROPLASTIC"/>
    <property type="match status" value="1"/>
</dbReference>
<feature type="active site" description="Proton acceptor" evidence="9">
    <location>
        <position position="77"/>
    </location>
</feature>
<evidence type="ECO:0000313" key="11">
    <source>
        <dbReference type="EMBL" id="REG91049.1"/>
    </source>
</evidence>
<evidence type="ECO:0000256" key="2">
    <source>
        <dbReference type="ARBA" id="ARBA00004733"/>
    </source>
</evidence>
<evidence type="ECO:0000256" key="4">
    <source>
        <dbReference type="ARBA" id="ARBA00022605"/>
    </source>
</evidence>
<evidence type="ECO:0000256" key="8">
    <source>
        <dbReference type="ARBA" id="ARBA00049047"/>
    </source>
</evidence>
<evidence type="ECO:0000256" key="1">
    <source>
        <dbReference type="ARBA" id="ARBA00003365"/>
    </source>
</evidence>
<dbReference type="GO" id="GO:0004834">
    <property type="term" value="F:tryptophan synthase activity"/>
    <property type="evidence" value="ECO:0007669"/>
    <property type="project" value="UniProtKB-UniRule"/>
</dbReference>
<comment type="caution">
    <text evidence="11">The sequence shown here is derived from an EMBL/GenBank/DDBJ whole genome shotgun (WGS) entry which is preliminary data.</text>
</comment>
<dbReference type="Pfam" id="PF00290">
    <property type="entry name" value="Trp_syntA"/>
    <property type="match status" value="1"/>
</dbReference>
<keyword evidence="5 9" id="KW-0822">Tryptophan biosynthesis</keyword>
<evidence type="ECO:0000256" key="10">
    <source>
        <dbReference type="RuleBase" id="RU003662"/>
    </source>
</evidence>
<dbReference type="GO" id="GO:0005829">
    <property type="term" value="C:cytosol"/>
    <property type="evidence" value="ECO:0007669"/>
    <property type="project" value="TreeGrafter"/>
</dbReference>
<keyword evidence="12" id="KW-1185">Reference proteome</keyword>
<feature type="active site" description="Proton acceptor" evidence="9">
    <location>
        <position position="66"/>
    </location>
</feature>
<protein>
    <recommendedName>
        <fullName evidence="9">Tryptophan synthase alpha chain</fullName>
        <ecNumber evidence="9">4.2.1.20</ecNumber>
    </recommendedName>
</protein>
<evidence type="ECO:0000256" key="3">
    <source>
        <dbReference type="ARBA" id="ARBA00011270"/>
    </source>
</evidence>
<evidence type="ECO:0000256" key="6">
    <source>
        <dbReference type="ARBA" id="ARBA00023141"/>
    </source>
</evidence>
<sequence>MSGERCLHRSSDTRHPSSIYMNRIHKLFESKKNRVLSIYFTAGFPALEDTLPIMEAIQAGGADIIEIGVPYSDPIADGPTIQDSNMIALENGISLKKLFNQLAGFREKITLPVVLMGYLNPIMQYGMEAFCKKCQEVGVDGLILPDLPMQQYLDDYKLLFEEYGLVNTFLISPQTSEKRILEIDQHSNGFIYMVSSHGVTGAKTGITEEQITYFKRVQAMKLKNSRLIGFGISDSETFSKASEYSNGAIIGSAFIKTVKNSKNLSEDIQAYIQTVIK</sequence>
<evidence type="ECO:0000256" key="5">
    <source>
        <dbReference type="ARBA" id="ARBA00022822"/>
    </source>
</evidence>
<gene>
    <name evidence="9" type="primary">trpA</name>
    <name evidence="11" type="ORF">C8N25_105161</name>
</gene>
<keyword evidence="6 9" id="KW-0057">Aromatic amino acid biosynthesis</keyword>
<reference evidence="11 12" key="1">
    <citation type="submission" date="2018-08" db="EMBL/GenBank/DDBJ databases">
        <title>Genomic Encyclopedia of Archaeal and Bacterial Type Strains, Phase II (KMG-II): from individual species to whole genera.</title>
        <authorList>
            <person name="Goeker M."/>
        </authorList>
    </citation>
    <scope>NUCLEOTIDE SEQUENCE [LARGE SCALE GENOMIC DNA]</scope>
    <source>
        <strain evidence="11 12">DSM 15986</strain>
    </source>
</reference>